<comment type="caution">
    <text evidence="2">The sequence shown here is derived from an EMBL/GenBank/DDBJ whole genome shotgun (WGS) entry which is preliminary data.</text>
</comment>
<sequence>MKLNVLKIGLPMAVAAFALASAAGTSSLRADKAAPIPGYARLTPSSACSYVADCDDAGTVICTAPDDNSMVLHAEANTCLTPLKKFD</sequence>
<evidence type="ECO:0000313" key="2">
    <source>
        <dbReference type="EMBL" id="OCB73179.1"/>
    </source>
</evidence>
<dbReference type="EMBL" id="LVEN01000027">
    <property type="protein sequence ID" value="OCB73179.1"/>
    <property type="molecule type" value="Genomic_DNA"/>
</dbReference>
<reference evidence="3" key="1">
    <citation type="submission" date="2016-03" db="EMBL/GenBank/DDBJ databases">
        <title>Draft genome sequence of Paenibacillus glacialis DSM 22343.</title>
        <authorList>
            <person name="Shin S.-K."/>
            <person name="Yi H."/>
        </authorList>
    </citation>
    <scope>NUCLEOTIDE SEQUENCE [LARGE SCALE GENOMIC DNA]</scope>
    <source>
        <strain evidence="3">CCUG 60099</strain>
    </source>
</reference>
<protein>
    <submittedName>
        <fullName evidence="2">Uncharacterized protein</fullName>
    </submittedName>
</protein>
<feature type="chain" id="PRO_5046600807" evidence="1">
    <location>
        <begin position="23"/>
        <end position="87"/>
    </location>
</feature>
<proteinExistence type="predicted"/>
<evidence type="ECO:0000313" key="3">
    <source>
        <dbReference type="Proteomes" id="UP000093343"/>
    </source>
</evidence>
<accession>A0ABX2XPM1</accession>
<keyword evidence="1" id="KW-0732">Signal</keyword>
<keyword evidence="3" id="KW-1185">Reference proteome</keyword>
<gene>
    <name evidence="2" type="ORF">FLP_10680</name>
</gene>
<evidence type="ECO:0000256" key="1">
    <source>
        <dbReference type="SAM" id="SignalP"/>
    </source>
</evidence>
<name>A0ABX2XPM1_9FLAO</name>
<organism evidence="2 3">
    <name type="scientific">Flavobacterium piscis</name>
    <dbReference type="NCBI Taxonomy" id="1114874"/>
    <lineage>
        <taxon>Bacteria</taxon>
        <taxon>Pseudomonadati</taxon>
        <taxon>Bacteroidota</taxon>
        <taxon>Flavobacteriia</taxon>
        <taxon>Flavobacteriales</taxon>
        <taxon>Flavobacteriaceae</taxon>
        <taxon>Flavobacterium</taxon>
    </lineage>
</organism>
<dbReference type="RefSeq" id="WP_065449512.1">
    <property type="nucleotide sequence ID" value="NZ_LVEN01000027.1"/>
</dbReference>
<feature type="signal peptide" evidence="1">
    <location>
        <begin position="1"/>
        <end position="22"/>
    </location>
</feature>
<dbReference type="Proteomes" id="UP000093343">
    <property type="component" value="Unassembled WGS sequence"/>
</dbReference>